<dbReference type="KEGG" id="gaz:Pan241w_14900"/>
<evidence type="ECO:0000313" key="2">
    <source>
        <dbReference type="Proteomes" id="UP000317171"/>
    </source>
</evidence>
<reference evidence="1 2" key="1">
    <citation type="submission" date="2019-02" db="EMBL/GenBank/DDBJ databases">
        <title>Deep-cultivation of Planctomycetes and their phenomic and genomic characterization uncovers novel biology.</title>
        <authorList>
            <person name="Wiegand S."/>
            <person name="Jogler M."/>
            <person name="Boedeker C."/>
            <person name="Pinto D."/>
            <person name="Vollmers J."/>
            <person name="Rivas-Marin E."/>
            <person name="Kohn T."/>
            <person name="Peeters S.H."/>
            <person name="Heuer A."/>
            <person name="Rast P."/>
            <person name="Oberbeckmann S."/>
            <person name="Bunk B."/>
            <person name="Jeske O."/>
            <person name="Meyerdierks A."/>
            <person name="Storesund J.E."/>
            <person name="Kallscheuer N."/>
            <person name="Luecker S."/>
            <person name="Lage O.M."/>
            <person name="Pohl T."/>
            <person name="Merkel B.J."/>
            <person name="Hornburger P."/>
            <person name="Mueller R.-W."/>
            <person name="Bruemmer F."/>
            <person name="Labrenz M."/>
            <person name="Spormann A.M."/>
            <person name="Op den Camp H."/>
            <person name="Overmann J."/>
            <person name="Amann R."/>
            <person name="Jetten M.S.M."/>
            <person name="Mascher T."/>
            <person name="Medema M.H."/>
            <person name="Devos D.P."/>
            <person name="Kaster A.-K."/>
            <person name="Ovreas L."/>
            <person name="Rohde M."/>
            <person name="Galperin M.Y."/>
            <person name="Jogler C."/>
        </authorList>
    </citation>
    <scope>NUCLEOTIDE SEQUENCE [LARGE SCALE GENOMIC DNA]</scope>
    <source>
        <strain evidence="1 2">Pan241w</strain>
    </source>
</reference>
<evidence type="ECO:0000313" key="1">
    <source>
        <dbReference type="EMBL" id="QDT41429.1"/>
    </source>
</evidence>
<evidence type="ECO:0008006" key="3">
    <source>
        <dbReference type="Google" id="ProtNLM"/>
    </source>
</evidence>
<dbReference type="PROSITE" id="PS00018">
    <property type="entry name" value="EF_HAND_1"/>
    <property type="match status" value="2"/>
</dbReference>
<keyword evidence="2" id="KW-1185">Reference proteome</keyword>
<dbReference type="Pfam" id="PF18888">
    <property type="entry name" value="DUF5650"/>
    <property type="match status" value="13"/>
</dbReference>
<dbReference type="InterPro" id="IPR036439">
    <property type="entry name" value="Dockerin_dom_sf"/>
</dbReference>
<proteinExistence type="predicted"/>
<accession>A0A517RC11</accession>
<dbReference type="Proteomes" id="UP000317171">
    <property type="component" value="Chromosome"/>
</dbReference>
<dbReference type="SUPFAM" id="SSF63446">
    <property type="entry name" value="Type I dockerin domain"/>
    <property type="match status" value="1"/>
</dbReference>
<dbReference type="EMBL" id="CP036269">
    <property type="protein sequence ID" value="QDT41429.1"/>
    <property type="molecule type" value="Genomic_DNA"/>
</dbReference>
<dbReference type="RefSeq" id="WP_145212984.1">
    <property type="nucleotide sequence ID" value="NZ_CP036269.1"/>
</dbReference>
<protein>
    <recommendedName>
        <fullName evidence="3">Dockerin domain-containing protein</fullName>
    </recommendedName>
</protein>
<dbReference type="OrthoDB" id="218680at2"/>
<gene>
    <name evidence="1" type="ORF">Pan241w_14900</name>
</gene>
<sequence>MRLKQNLMDQFLCFSREIQVKFHQLWRCHTLPTVKQRPRPVYHQIEYLEDRTLLTAAFPEFIDPNPSADNGFGDTVVVLSTGNVVITSPYDDAGGTDAGAVYLFDGATRGLISILRGSTSGDKVGSDGVTVLSNGNYVVSSPYWDNGSIVNAGAVTFGDGNTGVSGIISAANSLVGTKNLDQVGRGGVTALSNGNYVVNSTYWDNGTISNAGAVTFGNGITGVSGVVSAANSLVGTTGFESVFAHHDVTVTALSNGNYVVSDPAWDNDMVKDVGAVTFGNGTTGITGVVTEENSLIGTTENDYVGGWGIEALPNGNYVVVSTGWDNGSIANVGAVTLGNGTIGTTGIVSAENSLIGSHRDDFVGRGGMTVLTNGNFVVTTPWWDNGTHTDAGAVTFVDGTTGVTGIVSAENSLVGAIRNLRVGGYNNVTALTNGNYVVSTPWWDEGQGSSHAVGAVTFGNGTTGVTGDVSAENSLIGLGGFDEVGSGGIFALSNGNYLVLSQSWDNETANDAGAVTFGNGTTGITGVVSAENSLVGTSTDDNVGSEGVVELSNGNYVVRSLYWSNDGTINAGAVTFGDGNTGVSGVVSAENSLVGSSADDYVGGVYSVTALSNGNYVVSTPSWSNGTSTNVGAVTFGNGTSGVTGVVSVENSLIGTTENDFVGSGGVTALSNGNYVVSSRRWNNGLISNAGAVTFGDGNTGSTGIVSAANSLVGSFTEDQLGGYITALSNGNYIVGNNLSNVMATQAGAVTFGDGTTGVTGVISTANSLVGSTDYDAVGGYGVSALSNSNYLVTSISFDTNTKTYTGVVTFGDGTTGIIGEISSTNSVIGTESSLKPPEIILDEINNTFIVVLKDEGRVWVGSQADGFQPRILEEISDVIISENSTEQTVNLTGITAGSRSGNQLRVTATSGNTDLIPDPVVSYTSLDSTGSLTFIPSANQTGTATITVTIEDGGLDRELATTEDNFWSQRTFDVLVSIPVDIDLRVVSSPTAVRADGHASTLPTHRNRADEWSSFWLEIWVSTTNIQSPGIFSTSLELSYQTEYISPTTIEYGSSFSHNQTGTINDPAGVIENLSAVTNQTDLGISDYLLFTRIKFESLADDGVNLDIQNQLIGPYDLGFSVSSPQVSDVTGNPVSTTVNSFPGTSIWANPYDLNDDDSINIRDLILFITVYGTIPDESDSDYAWVADLDQNNQVNIRDLILLISNYGKQKVDAPEINYPDNFPESWNNQLITKSQKQLQVSTKRLTQSAAETILENAIANVTPHLTSGEKSKLDKTKVQVVNLNADTLGQAVAGTIYLDQNAAGYGWFVDTTPFDNSEFKNESELTLIALPDSDAFGYIDLWTVINHEIYHLLGYNHEADGLMKNLLLPGIRKNMNWEDETDQYFTTLLDEIALTPFE</sequence>
<organism evidence="1 2">
    <name type="scientific">Gimesia alba</name>
    <dbReference type="NCBI Taxonomy" id="2527973"/>
    <lineage>
        <taxon>Bacteria</taxon>
        <taxon>Pseudomonadati</taxon>
        <taxon>Planctomycetota</taxon>
        <taxon>Planctomycetia</taxon>
        <taxon>Planctomycetales</taxon>
        <taxon>Planctomycetaceae</taxon>
        <taxon>Gimesia</taxon>
    </lineage>
</organism>
<dbReference type="InterPro" id="IPR018247">
    <property type="entry name" value="EF_Hand_1_Ca_BS"/>
</dbReference>
<dbReference type="InterPro" id="IPR043710">
    <property type="entry name" value="DUF5650"/>
</dbReference>
<dbReference type="Gene3D" id="1.10.1330.10">
    <property type="entry name" value="Dockerin domain"/>
    <property type="match status" value="1"/>
</dbReference>
<name>A0A517RC11_9PLAN</name>
<dbReference type="GO" id="GO:0000272">
    <property type="term" value="P:polysaccharide catabolic process"/>
    <property type="evidence" value="ECO:0007669"/>
    <property type="project" value="InterPro"/>
</dbReference>